<evidence type="ECO:0000313" key="2">
    <source>
        <dbReference type="EMBL" id="QIZ71364.1"/>
    </source>
</evidence>
<keyword evidence="3" id="KW-1185">Reference proteome</keyword>
<feature type="transmembrane region" description="Helical" evidence="1">
    <location>
        <begin position="24"/>
        <end position="49"/>
    </location>
</feature>
<name>A0A6H1TXP9_9CYAN</name>
<organism evidence="2 3">
    <name type="scientific">Oxynema aestuarii AP17</name>
    <dbReference type="NCBI Taxonomy" id="2064643"/>
    <lineage>
        <taxon>Bacteria</taxon>
        <taxon>Bacillati</taxon>
        <taxon>Cyanobacteriota</taxon>
        <taxon>Cyanophyceae</taxon>
        <taxon>Oscillatoriophycideae</taxon>
        <taxon>Oscillatoriales</taxon>
        <taxon>Oscillatoriaceae</taxon>
        <taxon>Oxynema</taxon>
        <taxon>Oxynema aestuarii</taxon>
    </lineage>
</organism>
<dbReference type="KEGG" id="oxy:HCG48_12840"/>
<dbReference type="EMBL" id="CP051167">
    <property type="protein sequence ID" value="QIZ71364.1"/>
    <property type="molecule type" value="Genomic_DNA"/>
</dbReference>
<keyword evidence="1" id="KW-0812">Transmembrane</keyword>
<dbReference type="PANTHER" id="PTHR34548:SF2">
    <property type="entry name" value="PROTEIN TIC 21, CHLOROPLASTIC"/>
    <property type="match status" value="1"/>
</dbReference>
<dbReference type="InterPro" id="IPR022051">
    <property type="entry name" value="DUF3611"/>
</dbReference>
<dbReference type="Proteomes" id="UP000500857">
    <property type="component" value="Chromosome"/>
</dbReference>
<feature type="transmembrane region" description="Helical" evidence="1">
    <location>
        <begin position="113"/>
        <end position="135"/>
    </location>
</feature>
<evidence type="ECO:0000313" key="3">
    <source>
        <dbReference type="Proteomes" id="UP000500857"/>
    </source>
</evidence>
<dbReference type="Pfam" id="PF12263">
    <property type="entry name" value="DUF3611"/>
    <property type="match status" value="1"/>
</dbReference>
<accession>A0A6H1TXP9</accession>
<protein>
    <submittedName>
        <fullName evidence="2">DUF3611 family protein</fullName>
    </submittedName>
</protein>
<dbReference type="RefSeq" id="WP_168569517.1">
    <property type="nucleotide sequence ID" value="NZ_CP051167.1"/>
</dbReference>
<gene>
    <name evidence="2" type="ORF">HCG48_12840</name>
</gene>
<evidence type="ECO:0000256" key="1">
    <source>
        <dbReference type="SAM" id="Phobius"/>
    </source>
</evidence>
<feature type="transmembrane region" description="Helical" evidence="1">
    <location>
        <begin position="69"/>
        <end position="87"/>
    </location>
</feature>
<sequence length="199" mass="21646">MPDNSDLPALPPTVRRVIPALRRVGWISFWVQLVLAVVAGLIFLFSIPLAIPRDSPTTVTRNPGAGPGTFFAVLGLVALGISIYWAFRYTRLAKQLEATNPNLRPKKADTVKLIRRGLMVNLVGMLLALLGAEAINGTLLAKSLSSQGIVFSDPSALSRFIQPLDIFLVLGNTHTIVAHFAGLVTALWLLNWIDRQTQA</sequence>
<dbReference type="PANTHER" id="PTHR34548">
    <property type="entry name" value="PROTEIN TIC 21, CHLOROPLASTIC"/>
    <property type="match status" value="1"/>
</dbReference>
<reference evidence="2 3" key="1">
    <citation type="submission" date="2020-04" db="EMBL/GenBank/DDBJ databases">
        <authorList>
            <person name="Basu S."/>
            <person name="Maruthanayagam V."/>
            <person name="Chakraborty S."/>
            <person name="Pramanik A."/>
            <person name="Mukherjee J."/>
            <person name="Brink B."/>
        </authorList>
    </citation>
    <scope>NUCLEOTIDE SEQUENCE [LARGE SCALE GENOMIC DNA]</scope>
    <source>
        <strain evidence="2 3">AP17</strain>
    </source>
</reference>
<feature type="transmembrane region" description="Helical" evidence="1">
    <location>
        <begin position="166"/>
        <end position="190"/>
    </location>
</feature>
<proteinExistence type="predicted"/>
<keyword evidence="1" id="KW-0472">Membrane</keyword>
<keyword evidence="1" id="KW-1133">Transmembrane helix</keyword>
<dbReference type="AlphaFoldDB" id="A0A6H1TXP9"/>